<sequence>MNILLMLLPAIGWGLLPPIVARIGGKPANQIFGTAVGTLVVAVMMTFVYHPQLSPFTFLAAMLAGCFWVIGQVGQFISFQNIGVSTTMPTSTGFQLIGTSLVGVVIFGEWSTTMEKVLGAVGILVLILGIVLTSITDKPLIAQDQPNKKLPTIIMLLTTTLGYIVYMAIPRGLSDSGLAIFLPESIGILVAVMVYVFVTHQQRIFKQRSSWLNIAGGLVFSLGAISYIGSVQNNGVNSAFVVSQLAVVISTLLGMIWMHETKTHRELVFTVLGLLLIISGAIITTVF</sequence>
<feature type="transmembrane region" description="Helical" evidence="8">
    <location>
        <begin position="31"/>
        <end position="49"/>
    </location>
</feature>
<keyword evidence="5 8" id="KW-0812">Transmembrane</keyword>
<dbReference type="InterPro" id="IPR010651">
    <property type="entry name" value="Sugar_transport"/>
</dbReference>
<evidence type="ECO:0000256" key="8">
    <source>
        <dbReference type="SAM" id="Phobius"/>
    </source>
</evidence>
<feature type="transmembrane region" description="Helical" evidence="8">
    <location>
        <begin position="117"/>
        <end position="136"/>
    </location>
</feature>
<dbReference type="PANTHER" id="PTHR16119:SF17">
    <property type="entry name" value="TRANSMEMBRANE PROTEIN 144"/>
    <property type="match status" value="1"/>
</dbReference>
<keyword evidence="7 8" id="KW-0472">Membrane</keyword>
<gene>
    <name evidence="9" type="primary">glcU_1</name>
    <name evidence="10" type="ORF">B8W98_00630</name>
    <name evidence="11" type="ORF">C5L28_000205</name>
    <name evidence="9" type="ORF">LPKJCM_00671</name>
</gene>
<dbReference type="OrthoDB" id="1452595at2"/>
<keyword evidence="6 8" id="KW-1133">Transmembrane helix</keyword>
<comment type="similarity">
    <text evidence="2">Belongs to the GRP transporter (TC 2.A.7.5) family.</text>
</comment>
<dbReference type="CDD" id="cd23110">
    <property type="entry name" value="GRP"/>
    <property type="match status" value="1"/>
</dbReference>
<evidence type="ECO:0000256" key="5">
    <source>
        <dbReference type="ARBA" id="ARBA00022692"/>
    </source>
</evidence>
<reference evidence="11" key="4">
    <citation type="submission" date="2019-02" db="EMBL/GenBank/DDBJ databases">
        <authorList>
            <person name="Buron G."/>
            <person name="Chaylann A."/>
            <person name="Dolejs I."/>
            <person name="Forster J."/>
            <person name="Miks M.H."/>
        </authorList>
    </citation>
    <scope>NUCLEOTIDE SEQUENCE</scope>
    <source>
        <strain evidence="11">DSM 10551</strain>
    </source>
</reference>
<evidence type="ECO:0000313" key="12">
    <source>
        <dbReference type="Proteomes" id="UP000214739"/>
    </source>
</evidence>
<dbReference type="Proteomes" id="UP000216802">
    <property type="component" value="Unassembled WGS sequence"/>
</dbReference>
<keyword evidence="4 10" id="KW-0762">Sugar transport</keyword>
<dbReference type="PANTHER" id="PTHR16119">
    <property type="entry name" value="TRANSMEMBRANE PROTEIN 144"/>
    <property type="match status" value="1"/>
</dbReference>
<comment type="caution">
    <text evidence="10">The sequence shown here is derived from an EMBL/GenBank/DDBJ whole genome shotgun (WGS) entry which is preliminary data.</text>
</comment>
<dbReference type="EMBL" id="NCXI01000002">
    <property type="protein sequence ID" value="PAK87572.1"/>
    <property type="molecule type" value="Genomic_DNA"/>
</dbReference>
<dbReference type="GO" id="GO:0015144">
    <property type="term" value="F:carbohydrate transmembrane transporter activity"/>
    <property type="evidence" value="ECO:0007669"/>
    <property type="project" value="InterPro"/>
</dbReference>
<dbReference type="EMBL" id="BDGB01000039">
    <property type="protein sequence ID" value="GAW71590.1"/>
    <property type="molecule type" value="Genomic_DNA"/>
</dbReference>
<keyword evidence="3" id="KW-0813">Transport</keyword>
<evidence type="ECO:0000313" key="13">
    <source>
        <dbReference type="Proteomes" id="UP000216802"/>
    </source>
</evidence>
<dbReference type="Pfam" id="PF06800">
    <property type="entry name" value="Sugar_transport"/>
    <property type="match status" value="1"/>
</dbReference>
<dbReference type="RefSeq" id="WP_057961651.1">
    <property type="nucleotide sequence ID" value="NZ_BAAAXO010000013.1"/>
</dbReference>
<feature type="transmembrane region" description="Helical" evidence="8">
    <location>
        <begin position="210"/>
        <end position="229"/>
    </location>
</feature>
<dbReference type="EMBL" id="PUFL01000072">
    <property type="protein sequence ID" value="TDG90152.1"/>
    <property type="molecule type" value="Genomic_DNA"/>
</dbReference>
<evidence type="ECO:0000256" key="4">
    <source>
        <dbReference type="ARBA" id="ARBA00022597"/>
    </source>
</evidence>
<evidence type="ECO:0000313" key="9">
    <source>
        <dbReference type="EMBL" id="GAW71590.1"/>
    </source>
</evidence>
<name>A0A269YPU9_9LACO</name>
<feature type="transmembrane region" description="Helical" evidence="8">
    <location>
        <begin position="56"/>
        <end position="79"/>
    </location>
</feature>
<evidence type="ECO:0000256" key="3">
    <source>
        <dbReference type="ARBA" id="ARBA00022448"/>
    </source>
</evidence>
<evidence type="ECO:0000313" key="10">
    <source>
        <dbReference type="EMBL" id="PAK87572.1"/>
    </source>
</evidence>
<evidence type="ECO:0000256" key="2">
    <source>
        <dbReference type="ARBA" id="ARBA00006117"/>
    </source>
</evidence>
<reference evidence="11 14" key="3">
    <citation type="journal article" date="2019" name="Appl. Microbiol. Biotechnol.">
        <title>Uncovering carbohydrate metabolism through a genotype-phenotype association study of 56 lactic acid bacteria genomes.</title>
        <authorList>
            <person name="Buron-Moles G."/>
            <person name="Chailyan A."/>
            <person name="Dolejs I."/>
            <person name="Forster J."/>
            <person name="Miks M.H."/>
        </authorList>
    </citation>
    <scope>NUCLEOTIDE SEQUENCE [LARGE SCALE GENOMIC DNA]</scope>
    <source>
        <strain evidence="11 14">DSM 10551</strain>
    </source>
</reference>
<evidence type="ECO:0000256" key="7">
    <source>
        <dbReference type="ARBA" id="ARBA00023136"/>
    </source>
</evidence>
<evidence type="ECO:0000313" key="11">
    <source>
        <dbReference type="EMBL" id="TDG90152.1"/>
    </source>
</evidence>
<dbReference type="SUPFAM" id="SSF103481">
    <property type="entry name" value="Multidrug resistance efflux transporter EmrE"/>
    <property type="match status" value="2"/>
</dbReference>
<organism evidence="10 13">
    <name type="scientific">Lentilactobacillus parakefiri</name>
    <dbReference type="NCBI Taxonomy" id="152332"/>
    <lineage>
        <taxon>Bacteria</taxon>
        <taxon>Bacillati</taxon>
        <taxon>Bacillota</taxon>
        <taxon>Bacilli</taxon>
        <taxon>Lactobacillales</taxon>
        <taxon>Lactobacillaceae</taxon>
        <taxon>Lentilactobacillus</taxon>
    </lineage>
</organism>
<reference evidence="9 12" key="1">
    <citation type="journal article" date="2017" name="Biosci Microbiota Food Health">
        <title>Genomic characterization reconfirms the taxonomic status of Lactobacillus parakefiri.</title>
        <authorList>
            <person name="Tanizawa Y."/>
            <person name="Kobayashi H."/>
            <person name="Kaminuma E."/>
            <person name="Sakamoto M."/>
            <person name="Ohkuma M."/>
            <person name="Nakamura Y."/>
            <person name="Arita M."/>
            <person name="Tohno M."/>
        </authorList>
    </citation>
    <scope>NUCLEOTIDE SEQUENCE [LARGE SCALE GENOMIC DNA]</scope>
    <source>
        <strain evidence="9 12">JCM 8573</strain>
    </source>
</reference>
<dbReference type="Proteomes" id="UP000294668">
    <property type="component" value="Unassembled WGS sequence"/>
</dbReference>
<evidence type="ECO:0000256" key="1">
    <source>
        <dbReference type="ARBA" id="ARBA00004651"/>
    </source>
</evidence>
<proteinExistence type="inferred from homology"/>
<feature type="transmembrane region" description="Helical" evidence="8">
    <location>
        <begin position="178"/>
        <end position="198"/>
    </location>
</feature>
<feature type="transmembrane region" description="Helical" evidence="8">
    <location>
        <begin position="267"/>
        <end position="286"/>
    </location>
</feature>
<dbReference type="AlphaFoldDB" id="A0A269YPU9"/>
<evidence type="ECO:0000313" key="14">
    <source>
        <dbReference type="Proteomes" id="UP000294668"/>
    </source>
</evidence>
<comment type="subcellular location">
    <subcellularLocation>
        <location evidence="1">Cell membrane</location>
        <topology evidence="1">Multi-pass membrane protein</topology>
    </subcellularLocation>
</comment>
<dbReference type="Proteomes" id="UP000214739">
    <property type="component" value="Unassembled WGS sequence"/>
</dbReference>
<reference evidence="10 13" key="2">
    <citation type="submission" date="2017-04" db="EMBL/GenBank/DDBJ databases">
        <title>Kefir bacterial isolates.</title>
        <authorList>
            <person name="Kim Y."/>
            <person name="Blasche S."/>
            <person name="Patil K.R."/>
        </authorList>
    </citation>
    <scope>NUCLEOTIDE SEQUENCE [LARGE SCALE GENOMIC DNA]</scope>
    <source>
        <strain evidence="10 13">OG2</strain>
    </source>
</reference>
<accession>A0A269YPU9</accession>
<dbReference type="InterPro" id="IPR037185">
    <property type="entry name" value="EmrE-like"/>
</dbReference>
<evidence type="ECO:0000256" key="6">
    <source>
        <dbReference type="ARBA" id="ARBA00022989"/>
    </source>
</evidence>
<feature type="transmembrane region" description="Helical" evidence="8">
    <location>
        <begin position="235"/>
        <end position="255"/>
    </location>
</feature>
<keyword evidence="14" id="KW-1185">Reference proteome</keyword>
<dbReference type="GO" id="GO:0005886">
    <property type="term" value="C:plasma membrane"/>
    <property type="evidence" value="ECO:0007669"/>
    <property type="project" value="UniProtKB-SubCell"/>
</dbReference>
<protein>
    <submittedName>
        <fullName evidence="9">Glucose uptake protein</fullName>
    </submittedName>
    <submittedName>
        <fullName evidence="10">Sugar transporter</fullName>
    </submittedName>
</protein>
<feature type="transmembrane region" description="Helical" evidence="8">
    <location>
        <begin position="148"/>
        <end position="166"/>
    </location>
</feature>